<name>A0A7W3PNX1_9MICO</name>
<evidence type="ECO:0000313" key="4">
    <source>
        <dbReference type="Proteomes" id="UP000524237"/>
    </source>
</evidence>
<keyword evidence="4" id="KW-1185">Reference proteome</keyword>
<sequence length="186" mass="19800">MGGKHERGEDTVISAEETVIAEDQTVISVDDTIMTVPEPVASPELRRRITDGAAEAPHIPRSTVVFFLRTVTGERYSLSTAVVFGRAPRVARIPGGDVVQLVSLPSREGRVSTTHVELRQIGGVVVVTDLRSTNGTRVTLASGVSRQLAPGDSMAIGEGAVVDIGDGNRIDVMRETTRDASNDIAR</sequence>
<dbReference type="SUPFAM" id="SSF49879">
    <property type="entry name" value="SMAD/FHA domain"/>
    <property type="match status" value="1"/>
</dbReference>
<dbReference type="AlphaFoldDB" id="A0A7W3PNX1"/>
<dbReference type="Proteomes" id="UP000524237">
    <property type="component" value="Unassembled WGS sequence"/>
</dbReference>
<gene>
    <name evidence="3" type="ORF">FB555_001412</name>
</gene>
<dbReference type="RefSeq" id="WP_182484743.1">
    <property type="nucleotide sequence ID" value="NZ_JACGWU010000003.1"/>
</dbReference>
<dbReference type="Gene3D" id="2.60.200.20">
    <property type="match status" value="1"/>
</dbReference>
<dbReference type="InterPro" id="IPR008984">
    <property type="entry name" value="SMAD_FHA_dom_sf"/>
</dbReference>
<dbReference type="CDD" id="cd00060">
    <property type="entry name" value="FHA"/>
    <property type="match status" value="1"/>
</dbReference>
<evidence type="ECO:0000259" key="2">
    <source>
        <dbReference type="PROSITE" id="PS50006"/>
    </source>
</evidence>
<dbReference type="Pfam" id="PF00498">
    <property type="entry name" value="FHA"/>
    <property type="match status" value="1"/>
</dbReference>
<accession>A0A7W3PNX1</accession>
<dbReference type="EMBL" id="JACGWU010000003">
    <property type="protein sequence ID" value="MBA8829309.1"/>
    <property type="molecule type" value="Genomic_DNA"/>
</dbReference>
<evidence type="ECO:0000313" key="3">
    <source>
        <dbReference type="EMBL" id="MBA8829309.1"/>
    </source>
</evidence>
<organism evidence="3 4">
    <name type="scientific">Alpinimonas psychrophila</name>
    <dbReference type="NCBI Taxonomy" id="748908"/>
    <lineage>
        <taxon>Bacteria</taxon>
        <taxon>Bacillati</taxon>
        <taxon>Actinomycetota</taxon>
        <taxon>Actinomycetes</taxon>
        <taxon>Micrococcales</taxon>
        <taxon>Microbacteriaceae</taxon>
        <taxon>Alpinimonas</taxon>
    </lineage>
</organism>
<feature type="domain" description="FHA" evidence="2">
    <location>
        <begin position="82"/>
        <end position="139"/>
    </location>
</feature>
<proteinExistence type="predicted"/>
<reference evidence="3 4" key="1">
    <citation type="submission" date="2020-07" db="EMBL/GenBank/DDBJ databases">
        <title>Sequencing the genomes of 1000 actinobacteria strains.</title>
        <authorList>
            <person name="Klenk H.-P."/>
        </authorList>
    </citation>
    <scope>NUCLEOTIDE SEQUENCE [LARGE SCALE GENOMIC DNA]</scope>
    <source>
        <strain evidence="3 4">DSM 23737</strain>
    </source>
</reference>
<protein>
    <recommendedName>
        <fullName evidence="2">FHA domain-containing protein</fullName>
    </recommendedName>
</protein>
<dbReference type="PROSITE" id="PS50006">
    <property type="entry name" value="FHA_DOMAIN"/>
    <property type="match status" value="1"/>
</dbReference>
<evidence type="ECO:0000256" key="1">
    <source>
        <dbReference type="ARBA" id="ARBA00022553"/>
    </source>
</evidence>
<keyword evidence="1" id="KW-0597">Phosphoprotein</keyword>
<dbReference type="InterPro" id="IPR000253">
    <property type="entry name" value="FHA_dom"/>
</dbReference>
<comment type="caution">
    <text evidence="3">The sequence shown here is derived from an EMBL/GenBank/DDBJ whole genome shotgun (WGS) entry which is preliminary data.</text>
</comment>